<gene>
    <name evidence="4" type="ORF">IE4771_PE00023</name>
</gene>
<feature type="domain" description="Nudix hydrolase" evidence="3">
    <location>
        <begin position="7"/>
        <end position="139"/>
    </location>
</feature>
<dbReference type="InterPro" id="IPR015797">
    <property type="entry name" value="NUDIX_hydrolase-like_dom_sf"/>
</dbReference>
<keyword evidence="2 4" id="KW-0378">Hydrolase</keyword>
<dbReference type="InterPro" id="IPR000086">
    <property type="entry name" value="NUDIX_hydrolase_dom"/>
</dbReference>
<evidence type="ECO:0000256" key="2">
    <source>
        <dbReference type="ARBA" id="ARBA00022801"/>
    </source>
</evidence>
<dbReference type="GO" id="GO:0006754">
    <property type="term" value="P:ATP biosynthetic process"/>
    <property type="evidence" value="ECO:0007669"/>
    <property type="project" value="TreeGrafter"/>
</dbReference>
<reference evidence="4 5" key="1">
    <citation type="submission" date="2013-12" db="EMBL/GenBank/DDBJ databases">
        <title>Complete genome sequence of Rhizobium etli bv. mimosae IE4771.</title>
        <authorList>
            <person name="Bustos P."/>
            <person name="Santamaria R.I."/>
            <person name="Lozano L."/>
            <person name="Ormeno-Orrillo E."/>
            <person name="Rogel M.A."/>
            <person name="Romero D."/>
            <person name="Cevallos M.A."/>
            <person name="Martinez-Romero E."/>
            <person name="Gonzalez V."/>
        </authorList>
    </citation>
    <scope>NUCLEOTIDE SEQUENCE [LARGE SCALE GENOMIC DNA]</scope>
    <source>
        <strain evidence="4 5">IE4771</strain>
        <plasmid evidence="5">Plasmid pRetIE4771e</plasmid>
    </source>
</reference>
<dbReference type="PROSITE" id="PS00893">
    <property type="entry name" value="NUDIX_BOX"/>
    <property type="match status" value="1"/>
</dbReference>
<dbReference type="GO" id="GO:0006167">
    <property type="term" value="P:AMP biosynthetic process"/>
    <property type="evidence" value="ECO:0007669"/>
    <property type="project" value="TreeGrafter"/>
</dbReference>
<geneLocation type="plasmid" evidence="4 5">
    <name>pRetIE4771e</name>
</geneLocation>
<comment type="cofactor">
    <cofactor evidence="1">
        <name>Mg(2+)</name>
        <dbReference type="ChEBI" id="CHEBI:18420"/>
    </cofactor>
</comment>
<dbReference type="Pfam" id="PF00293">
    <property type="entry name" value="NUDIX"/>
    <property type="match status" value="1"/>
</dbReference>
<dbReference type="CDD" id="cd04664">
    <property type="entry name" value="NUDIX_DHNTPase_like"/>
    <property type="match status" value="1"/>
</dbReference>
<dbReference type="AlphaFoldDB" id="A0A060IC76"/>
<evidence type="ECO:0000259" key="3">
    <source>
        <dbReference type="PROSITE" id="PS51462"/>
    </source>
</evidence>
<dbReference type="EMBL" id="CP006991">
    <property type="protein sequence ID" value="AIC31249.1"/>
    <property type="molecule type" value="Genomic_DNA"/>
</dbReference>
<dbReference type="KEGG" id="rei:IE4771_PE00023"/>
<sequence length="155" mass="17670">MKREISIRSFAISLFILRPRDDSFELLLLRRTGSTLSGEWCQIAGGIEHGETAWQAALREAEEETGLALKALYSADICEQFYEADRDAITLTPVFVAFAPTDCTVRLNDEHDDFRWLPLDEALALLPFAGQRATLEHIKREFIDRQPNPLLHIQI</sequence>
<name>A0A060IC76_RHIET</name>
<dbReference type="SUPFAM" id="SSF55811">
    <property type="entry name" value="Nudix"/>
    <property type="match status" value="1"/>
</dbReference>
<dbReference type="HOGENOM" id="CLU_037162_22_1_5"/>
<dbReference type="GO" id="GO:0004081">
    <property type="term" value="F:bis(5'-nucleosyl)-tetraphosphatase (asymmetrical) activity"/>
    <property type="evidence" value="ECO:0007669"/>
    <property type="project" value="TreeGrafter"/>
</dbReference>
<evidence type="ECO:0000313" key="5">
    <source>
        <dbReference type="Proteomes" id="UP000027180"/>
    </source>
</evidence>
<keyword evidence="4" id="KW-0614">Plasmid</keyword>
<evidence type="ECO:0000256" key="1">
    <source>
        <dbReference type="ARBA" id="ARBA00001946"/>
    </source>
</evidence>
<dbReference type="Proteomes" id="UP000027180">
    <property type="component" value="Plasmid pRetIE4771e"/>
</dbReference>
<accession>A0A060IC76</accession>
<dbReference type="InterPro" id="IPR051325">
    <property type="entry name" value="Nudix_hydrolase_domain"/>
</dbReference>
<dbReference type="Gene3D" id="3.90.79.10">
    <property type="entry name" value="Nucleoside Triphosphate Pyrophosphohydrolase"/>
    <property type="match status" value="1"/>
</dbReference>
<evidence type="ECO:0000313" key="4">
    <source>
        <dbReference type="EMBL" id="AIC31249.1"/>
    </source>
</evidence>
<dbReference type="InterPro" id="IPR020084">
    <property type="entry name" value="NUDIX_hydrolase_CS"/>
</dbReference>
<dbReference type="PANTHER" id="PTHR21340:SF0">
    <property type="entry name" value="BIS(5'-NUCLEOSYL)-TETRAPHOSPHATASE [ASYMMETRICAL]"/>
    <property type="match status" value="1"/>
</dbReference>
<organism evidence="4 5">
    <name type="scientific">Rhizobium etli bv. mimosae str. IE4771</name>
    <dbReference type="NCBI Taxonomy" id="1432050"/>
    <lineage>
        <taxon>Bacteria</taxon>
        <taxon>Pseudomonadati</taxon>
        <taxon>Pseudomonadota</taxon>
        <taxon>Alphaproteobacteria</taxon>
        <taxon>Hyphomicrobiales</taxon>
        <taxon>Rhizobiaceae</taxon>
        <taxon>Rhizobium/Agrobacterium group</taxon>
        <taxon>Rhizobium</taxon>
    </lineage>
</organism>
<dbReference type="RefSeq" id="WP_040142524.1">
    <property type="nucleotide sequence ID" value="NZ_CP006991.1"/>
</dbReference>
<dbReference type="PROSITE" id="PS51462">
    <property type="entry name" value="NUDIX"/>
    <property type="match status" value="1"/>
</dbReference>
<dbReference type="PANTHER" id="PTHR21340">
    <property type="entry name" value="DIADENOSINE 5,5-P1,P4-TETRAPHOSPHATE PYROPHOSPHOHYDROLASE MUTT"/>
    <property type="match status" value="1"/>
</dbReference>
<dbReference type="OrthoDB" id="9761969at2"/>
<proteinExistence type="predicted"/>
<protein>
    <submittedName>
        <fullName evidence="4">NUDIX hydrolase domain-containing protein</fullName>
    </submittedName>
</protein>